<dbReference type="Pfam" id="PF16655">
    <property type="entry name" value="PhoD_N"/>
    <property type="match status" value="1"/>
</dbReference>
<keyword evidence="4" id="KW-1185">Reference proteome</keyword>
<dbReference type="PANTHER" id="PTHR43606">
    <property type="entry name" value="PHOSPHATASE, PUTATIVE (AFU_ORTHOLOGUE AFUA_6G08710)-RELATED"/>
    <property type="match status" value="1"/>
</dbReference>
<dbReference type="InterPro" id="IPR006311">
    <property type="entry name" value="TAT_signal"/>
</dbReference>
<accession>A0ABY4CZY3</accession>
<organism evidence="3 4">
    <name type="scientific">Hymenobacter tibetensis</name>
    <dbReference type="NCBI Taxonomy" id="497967"/>
    <lineage>
        <taxon>Bacteria</taxon>
        <taxon>Pseudomonadati</taxon>
        <taxon>Bacteroidota</taxon>
        <taxon>Cytophagia</taxon>
        <taxon>Cytophagales</taxon>
        <taxon>Hymenobacteraceae</taxon>
        <taxon>Hymenobacter</taxon>
    </lineage>
</organism>
<sequence length="580" mass="62993">MSKEKSTRRINRREFIKHTALVSGSMALLPSVLSSCADDDDSATQYTGDFGFREGVASFDPTASSVILWTRYTSADNETGDVAIQWEVAESNSFSSLTKSGTATAAAAADYTVSVDVTGLTSNKKYFYRFRNDRTKAESLVGETRTLPTTGQASSVKLAVVSCANYQAGLFNVYGAVAESAADVVVHLGDYIYEYGAGGYGTNPATAMLNRAHLPAGEILTIEDYRTRYKQYRSDKQLQKAHQLKPFICVWDDHEIANDAYKTGAENHTEGTEGAFEQRKQYAIQVWHEYLPARVSDKTKIYRSFDFGGLVNLMMLDTRLIGRDKQLSLADYINPSTGAFNTTAFGAAWLNPNRTILGAEQKAWLTGRLGGSTARWQVLGSQVLMGKMYIPVELLFLVAQLANNPTTALLTQYSTVAAQLAGIKVRIAAGDSTVTAAERARVTTVLPYNLDAWDGYPAEREAVFAAAGNKKLVSLAGDTHNAWYSDLKENGGRKLGAEFACSSVSSPGFETILAGNAAAIKGFEQSNELLIDDLHYLDASQRGFVEVTFTAASAVSEWKYVASLTTESTATTTGRTVTEV</sequence>
<dbReference type="InterPro" id="IPR032093">
    <property type="entry name" value="PhoD_N"/>
</dbReference>
<dbReference type="InterPro" id="IPR038607">
    <property type="entry name" value="PhoD-like_sf"/>
</dbReference>
<dbReference type="Proteomes" id="UP000831113">
    <property type="component" value="Chromosome"/>
</dbReference>
<dbReference type="InterPro" id="IPR029052">
    <property type="entry name" value="Metallo-depent_PP-like"/>
</dbReference>
<reference evidence="3 4" key="1">
    <citation type="submission" date="2022-03" db="EMBL/GenBank/DDBJ databases">
        <title>Hymenobactersp. isolated from the air.</title>
        <authorList>
            <person name="Won M."/>
            <person name="Kwon S.-W."/>
        </authorList>
    </citation>
    <scope>NUCLEOTIDE SEQUENCE [LARGE SCALE GENOMIC DNA]</scope>
    <source>
        <strain evidence="3 4">KACC 21982</strain>
    </source>
</reference>
<evidence type="ECO:0000313" key="3">
    <source>
        <dbReference type="EMBL" id="UOG73238.1"/>
    </source>
</evidence>
<gene>
    <name evidence="3" type="ORF">MTX78_14005</name>
</gene>
<dbReference type="EMBL" id="CP094669">
    <property type="protein sequence ID" value="UOG73238.1"/>
    <property type="molecule type" value="Genomic_DNA"/>
</dbReference>
<dbReference type="SUPFAM" id="SSF56300">
    <property type="entry name" value="Metallo-dependent phosphatases"/>
    <property type="match status" value="1"/>
</dbReference>
<dbReference type="PROSITE" id="PS51318">
    <property type="entry name" value="TAT"/>
    <property type="match status" value="1"/>
</dbReference>
<proteinExistence type="predicted"/>
<dbReference type="CDD" id="cd07389">
    <property type="entry name" value="MPP_PhoD"/>
    <property type="match status" value="1"/>
</dbReference>
<evidence type="ECO:0000259" key="1">
    <source>
        <dbReference type="Pfam" id="PF09423"/>
    </source>
</evidence>
<dbReference type="InterPro" id="IPR018946">
    <property type="entry name" value="PhoD-like_MPP"/>
</dbReference>
<dbReference type="InterPro" id="IPR052900">
    <property type="entry name" value="Phospholipid_Metab_Enz"/>
</dbReference>
<feature type="domain" description="Phospholipase D N-terminal" evidence="2">
    <location>
        <begin position="55"/>
        <end position="146"/>
    </location>
</feature>
<dbReference type="RefSeq" id="WP_243795303.1">
    <property type="nucleotide sequence ID" value="NZ_CP094669.1"/>
</dbReference>
<dbReference type="Gene3D" id="3.60.21.70">
    <property type="entry name" value="PhoD-like phosphatase"/>
    <property type="match status" value="1"/>
</dbReference>
<dbReference type="PANTHER" id="PTHR43606:SF2">
    <property type="entry name" value="ALKALINE PHOSPHATASE FAMILY PROTEIN (AFU_ORTHOLOGUE AFUA_5G03860)"/>
    <property type="match status" value="1"/>
</dbReference>
<evidence type="ECO:0000313" key="4">
    <source>
        <dbReference type="Proteomes" id="UP000831113"/>
    </source>
</evidence>
<name>A0ABY4CZY3_9BACT</name>
<feature type="domain" description="PhoD-like phosphatase metallophosphatase" evidence="1">
    <location>
        <begin position="158"/>
        <end position="556"/>
    </location>
</feature>
<protein>
    <submittedName>
        <fullName evidence="3">Alkaline phosphatase D family protein</fullName>
    </submittedName>
</protein>
<dbReference type="Pfam" id="PF09423">
    <property type="entry name" value="PhoD"/>
    <property type="match status" value="1"/>
</dbReference>
<evidence type="ECO:0000259" key="2">
    <source>
        <dbReference type="Pfam" id="PF16655"/>
    </source>
</evidence>
<dbReference type="Gene3D" id="2.60.40.380">
    <property type="entry name" value="Purple acid phosphatase-like, N-terminal"/>
    <property type="match status" value="1"/>
</dbReference>